<dbReference type="InterPro" id="IPR011611">
    <property type="entry name" value="PfkB_dom"/>
</dbReference>
<dbReference type="GO" id="GO:0005829">
    <property type="term" value="C:cytosol"/>
    <property type="evidence" value="ECO:0007669"/>
    <property type="project" value="TreeGrafter"/>
</dbReference>
<dbReference type="RefSeq" id="WP_049642162.1">
    <property type="nucleotide sequence ID" value="NZ_LFTY01000002.1"/>
</dbReference>
<dbReference type="STRING" id="1675527.AIOL_001197"/>
<evidence type="ECO:0000313" key="6">
    <source>
        <dbReference type="Proteomes" id="UP000037178"/>
    </source>
</evidence>
<proteinExistence type="inferred from homology"/>
<dbReference type="AlphaFoldDB" id="A0A0J9E0J7"/>
<comment type="similarity">
    <text evidence="1">Belongs to the carbohydrate kinase PfkB family.</text>
</comment>
<keyword evidence="6" id="KW-1185">Reference proteome</keyword>
<dbReference type="PROSITE" id="PS00584">
    <property type="entry name" value="PFKB_KINASES_2"/>
    <property type="match status" value="1"/>
</dbReference>
<dbReference type="SUPFAM" id="SSF53613">
    <property type="entry name" value="Ribokinase-like"/>
    <property type="match status" value="1"/>
</dbReference>
<reference evidence="5 6" key="1">
    <citation type="submission" date="2015-06" db="EMBL/GenBank/DDBJ databases">
        <title>Draft genome sequence of an Alphaproteobacteria species associated to the Mediterranean sponge Oscarella lobularis.</title>
        <authorList>
            <person name="Jourda C."/>
            <person name="Santini S."/>
            <person name="Claverie J.-M."/>
        </authorList>
    </citation>
    <scope>NUCLEOTIDE SEQUENCE [LARGE SCALE GENOMIC DNA]</scope>
    <source>
        <strain evidence="5">IGS</strain>
    </source>
</reference>
<dbReference type="Gene3D" id="3.40.1190.20">
    <property type="match status" value="1"/>
</dbReference>
<dbReference type="CDD" id="cd01166">
    <property type="entry name" value="KdgK"/>
    <property type="match status" value="1"/>
</dbReference>
<gene>
    <name evidence="5" type="ORF">AIOL_001197</name>
</gene>
<dbReference type="GO" id="GO:0006974">
    <property type="term" value="P:DNA damage response"/>
    <property type="evidence" value="ECO:0007669"/>
    <property type="project" value="TreeGrafter"/>
</dbReference>
<name>A0A0J9E0J7_9RHOB</name>
<keyword evidence="3 5" id="KW-0418">Kinase</keyword>
<evidence type="ECO:0000259" key="4">
    <source>
        <dbReference type="Pfam" id="PF00294"/>
    </source>
</evidence>
<dbReference type="EMBL" id="LFTY01000002">
    <property type="protein sequence ID" value="KMW56245.1"/>
    <property type="molecule type" value="Genomic_DNA"/>
</dbReference>
<dbReference type="InterPro" id="IPR029056">
    <property type="entry name" value="Ribokinase-like"/>
</dbReference>
<dbReference type="PANTHER" id="PTHR43085:SF15">
    <property type="entry name" value="2-DEHYDRO-3-DEOXYGLUCONOKINASE"/>
    <property type="match status" value="1"/>
</dbReference>
<dbReference type="OrthoDB" id="9776822at2"/>
<dbReference type="InterPro" id="IPR002173">
    <property type="entry name" value="Carboh/pur_kinase_PfkB_CS"/>
</dbReference>
<protein>
    <submittedName>
        <fullName evidence="5">2-dehydro-3-deoxygluconate kinase</fullName>
        <ecNumber evidence="5">2.7.1.45</ecNumber>
    </submittedName>
</protein>
<keyword evidence="2 5" id="KW-0808">Transferase</keyword>
<dbReference type="EC" id="2.7.1.45" evidence="5"/>
<evidence type="ECO:0000256" key="3">
    <source>
        <dbReference type="ARBA" id="ARBA00022777"/>
    </source>
</evidence>
<dbReference type="GO" id="GO:0019698">
    <property type="term" value="P:D-galacturonate catabolic process"/>
    <property type="evidence" value="ECO:0007669"/>
    <property type="project" value="TreeGrafter"/>
</dbReference>
<evidence type="ECO:0000256" key="1">
    <source>
        <dbReference type="ARBA" id="ARBA00010688"/>
    </source>
</evidence>
<dbReference type="GO" id="GO:0008673">
    <property type="term" value="F:2-dehydro-3-deoxygluconokinase activity"/>
    <property type="evidence" value="ECO:0007669"/>
    <property type="project" value="UniProtKB-EC"/>
</dbReference>
<accession>A0A0J9E0J7</accession>
<organism evidence="5 6">
    <name type="scientific">Candidatus Rhodobacter oscarellae</name>
    <dbReference type="NCBI Taxonomy" id="1675527"/>
    <lineage>
        <taxon>Bacteria</taxon>
        <taxon>Pseudomonadati</taxon>
        <taxon>Pseudomonadota</taxon>
        <taxon>Alphaproteobacteria</taxon>
        <taxon>Rhodobacterales</taxon>
        <taxon>Rhodobacter group</taxon>
        <taxon>Rhodobacter</taxon>
    </lineage>
</organism>
<evidence type="ECO:0000256" key="2">
    <source>
        <dbReference type="ARBA" id="ARBA00022679"/>
    </source>
</evidence>
<dbReference type="Proteomes" id="UP000037178">
    <property type="component" value="Unassembled WGS sequence"/>
</dbReference>
<evidence type="ECO:0000313" key="5">
    <source>
        <dbReference type="EMBL" id="KMW56245.1"/>
    </source>
</evidence>
<dbReference type="GO" id="GO:0042840">
    <property type="term" value="P:D-glucuronate catabolic process"/>
    <property type="evidence" value="ECO:0007669"/>
    <property type="project" value="TreeGrafter"/>
</dbReference>
<feature type="domain" description="Carbohydrate kinase PfkB" evidence="4">
    <location>
        <begin position="2"/>
        <end position="294"/>
    </location>
</feature>
<dbReference type="PATRIC" id="fig|1675527.3.peg.1278"/>
<comment type="caution">
    <text evidence="5">The sequence shown here is derived from an EMBL/GenBank/DDBJ whole genome shotgun (WGS) entry which is preliminary data.</text>
</comment>
<dbReference type="InterPro" id="IPR050306">
    <property type="entry name" value="PfkB_Carbo_kinase"/>
</dbReference>
<dbReference type="PANTHER" id="PTHR43085">
    <property type="entry name" value="HEXOKINASE FAMILY MEMBER"/>
    <property type="match status" value="1"/>
</dbReference>
<dbReference type="Pfam" id="PF00294">
    <property type="entry name" value="PfkB"/>
    <property type="match status" value="1"/>
</dbReference>
<sequence>MRVACVGEAMVELSLEASGQAAQVGFAGDTLNTAIYLKRAAPSLEVSYVTRLGRDAFSARLLAFIRAEQIDTDCVEISDARRVGLYAISTDAAGERSFTYWRETSAARQMFQKGAGCDFAALQDFDVVYLSAITLAILPERVRSEFYNWAGGFRGAGGRIAFDSNYRPALWTNSAVAKKEIGRWSKFADFALPSVDDEMQIYGENSVDDVASRWRDWGPRDGALKCGPGGPISLGEPVEAAYPAAATVVDTTAAGDSFNGGYLAARLTGAPQAEALMAGHNLAARVVGVKGAILPRG</sequence>